<gene>
    <name evidence="1" type="ORF">N7603_00290</name>
</gene>
<dbReference type="EMBL" id="JAOEGN010000001">
    <property type="protein sequence ID" value="MCU0104098.1"/>
    <property type="molecule type" value="Genomic_DNA"/>
</dbReference>
<accession>A0ABT2PT18</accession>
<dbReference type="Pfam" id="PF14056">
    <property type="entry name" value="DUF4250"/>
    <property type="match status" value="1"/>
</dbReference>
<keyword evidence="2" id="KW-1185">Reference proteome</keyword>
<dbReference type="Proteomes" id="UP001209076">
    <property type="component" value="Unassembled WGS sequence"/>
</dbReference>
<dbReference type="RefSeq" id="WP_262095309.1">
    <property type="nucleotide sequence ID" value="NZ_JAOEGN010000001.1"/>
</dbReference>
<reference evidence="2" key="1">
    <citation type="submission" date="2023-07" db="EMBL/GenBank/DDBJ databases">
        <title>Novel Mycoplasma species identified in domestic and wild animals.</title>
        <authorList>
            <person name="Volokhov D.V."/>
            <person name="Furtak V.A."/>
            <person name="Zagorodnyaya T.A."/>
        </authorList>
    </citation>
    <scope>NUCLEOTIDE SEQUENCE [LARGE SCALE GENOMIC DNA]</scope>
    <source>
        <strain evidence="2">92-19</strain>
    </source>
</reference>
<evidence type="ECO:0000313" key="1">
    <source>
        <dbReference type="EMBL" id="MCU0104098.1"/>
    </source>
</evidence>
<sequence length="67" mass="7827">MNITMDPILLISILNTKLRNEYPTLYDLCDDLDINQADLEHILGKNSYVYDEKLNQIKKGLKVKSTW</sequence>
<comment type="caution">
    <text evidence="1">The sequence shown here is derived from an EMBL/GenBank/DDBJ whole genome shotgun (WGS) entry which is preliminary data.</text>
</comment>
<proteinExistence type="predicted"/>
<organism evidence="1 2">
    <name type="scientific">Paracholeplasma vituli</name>
    <dbReference type="NCBI Taxonomy" id="69473"/>
    <lineage>
        <taxon>Bacteria</taxon>
        <taxon>Bacillati</taxon>
        <taxon>Mycoplasmatota</taxon>
        <taxon>Mollicutes</taxon>
        <taxon>Acholeplasmatales</taxon>
        <taxon>Acholeplasmataceae</taxon>
        <taxon>Paracholeplasma</taxon>
    </lineage>
</organism>
<protein>
    <submittedName>
        <fullName evidence="1">DUF4250 domain-containing protein</fullName>
    </submittedName>
</protein>
<dbReference type="InterPro" id="IPR025346">
    <property type="entry name" value="DUF4250"/>
</dbReference>
<evidence type="ECO:0000313" key="2">
    <source>
        <dbReference type="Proteomes" id="UP001209076"/>
    </source>
</evidence>
<name>A0ABT2PT18_9MOLU</name>